<name>A0ABY5XEB2_RHISU</name>
<reference evidence="2" key="1">
    <citation type="submission" date="2022-09" db="EMBL/GenBank/DDBJ databases">
        <title>Australian commercial rhizobial inoculants.</title>
        <authorList>
            <person name="Kohlmeier M.G."/>
            <person name="O'Hara G.W."/>
            <person name="Colombi E."/>
            <person name="Ramsay J.P."/>
            <person name="Terpolilli J."/>
        </authorList>
    </citation>
    <scope>NUCLEOTIDE SEQUENCE</scope>
    <source>
        <strain evidence="2">WSM1592</strain>
    </source>
</reference>
<feature type="region of interest" description="Disordered" evidence="1">
    <location>
        <begin position="77"/>
        <end position="102"/>
    </location>
</feature>
<organism evidence="2 3">
    <name type="scientific">Rhizobium sullae</name>
    <name type="common">Rhizobium hedysari</name>
    <dbReference type="NCBI Taxonomy" id="50338"/>
    <lineage>
        <taxon>Bacteria</taxon>
        <taxon>Pseudomonadati</taxon>
        <taxon>Pseudomonadota</taxon>
        <taxon>Alphaproteobacteria</taxon>
        <taxon>Hyphomicrobiales</taxon>
        <taxon>Rhizobiaceae</taxon>
        <taxon>Rhizobium/Agrobacterium group</taxon>
        <taxon>Rhizobium</taxon>
    </lineage>
</organism>
<accession>A0ABY5XEB2</accession>
<evidence type="ECO:0000313" key="3">
    <source>
        <dbReference type="Proteomes" id="UP001060123"/>
    </source>
</evidence>
<keyword evidence="3" id="KW-1185">Reference proteome</keyword>
<feature type="region of interest" description="Disordered" evidence="1">
    <location>
        <begin position="1"/>
        <end position="27"/>
    </location>
</feature>
<dbReference type="RefSeq" id="WP_156915208.1">
    <property type="nucleotide sequence ID" value="NZ_CP104143.1"/>
</dbReference>
<evidence type="ECO:0000313" key="2">
    <source>
        <dbReference type="EMBL" id="UWU12802.1"/>
    </source>
</evidence>
<evidence type="ECO:0000256" key="1">
    <source>
        <dbReference type="SAM" id="MobiDB-lite"/>
    </source>
</evidence>
<gene>
    <name evidence="2" type="ORF">N2599_11505</name>
</gene>
<protein>
    <submittedName>
        <fullName evidence="2">Uncharacterized protein</fullName>
    </submittedName>
</protein>
<sequence length="102" mass="10875">MRNLESDTRKPGHKLNSRQSRVAPSDPIGAVLTLQEACGGKGQRNDLMFCRVNTLGQLDAESDGLALPEIGQTQLADGSWTAKAEDSSLPCSPKQRPAGRAT</sequence>
<proteinExistence type="predicted"/>
<dbReference type="Proteomes" id="UP001060123">
    <property type="component" value="Chromosome"/>
</dbReference>
<dbReference type="EMBL" id="CP104143">
    <property type="protein sequence ID" value="UWU12802.1"/>
    <property type="molecule type" value="Genomic_DNA"/>
</dbReference>
<feature type="compositionally biased region" description="Basic and acidic residues" evidence="1">
    <location>
        <begin position="1"/>
        <end position="10"/>
    </location>
</feature>